<proteinExistence type="inferred from homology"/>
<dbReference type="SFLD" id="SFLDG00358">
    <property type="entry name" value="Main_(cytGST)"/>
    <property type="match status" value="1"/>
</dbReference>
<feature type="domain" description="GST C-terminal" evidence="4">
    <location>
        <begin position="87"/>
        <end position="214"/>
    </location>
</feature>
<evidence type="ECO:0000313" key="5">
    <source>
        <dbReference type="EMBL" id="RLK10207.1"/>
    </source>
</evidence>
<dbReference type="SFLD" id="SFLDS00019">
    <property type="entry name" value="Glutathione_Transferase_(cytos"/>
    <property type="match status" value="1"/>
</dbReference>
<dbReference type="InterPro" id="IPR004045">
    <property type="entry name" value="Glutathione_S-Trfase_N"/>
</dbReference>
<dbReference type="STRING" id="981384.GCA_000192475_02846"/>
<dbReference type="InterPro" id="IPR036249">
    <property type="entry name" value="Thioredoxin-like_sf"/>
</dbReference>
<organism evidence="5 6">
    <name type="scientific">Ruegeria conchae</name>
    <dbReference type="NCBI Taxonomy" id="981384"/>
    <lineage>
        <taxon>Bacteria</taxon>
        <taxon>Pseudomonadati</taxon>
        <taxon>Pseudomonadota</taxon>
        <taxon>Alphaproteobacteria</taxon>
        <taxon>Rhodobacterales</taxon>
        <taxon>Roseobacteraceae</taxon>
        <taxon>Ruegeria</taxon>
    </lineage>
</organism>
<dbReference type="FunFam" id="3.40.30.10:FF:000039">
    <property type="entry name" value="Glutathione S-transferase domain"/>
    <property type="match status" value="1"/>
</dbReference>
<dbReference type="Pfam" id="PF00043">
    <property type="entry name" value="GST_C"/>
    <property type="match status" value="1"/>
</dbReference>
<evidence type="ECO:0000256" key="2">
    <source>
        <dbReference type="ARBA" id="ARBA00022679"/>
    </source>
</evidence>
<dbReference type="OrthoDB" id="9810080at2"/>
<dbReference type="InterPro" id="IPR040079">
    <property type="entry name" value="Glutathione_S-Trfase"/>
</dbReference>
<dbReference type="PROSITE" id="PS50404">
    <property type="entry name" value="GST_NTER"/>
    <property type="match status" value="1"/>
</dbReference>
<dbReference type="GO" id="GO:0016740">
    <property type="term" value="F:transferase activity"/>
    <property type="evidence" value="ECO:0007669"/>
    <property type="project" value="UniProtKB-KW"/>
</dbReference>
<gene>
    <name evidence="5" type="ORF">CLV75_0174</name>
</gene>
<dbReference type="EMBL" id="RCCT01000001">
    <property type="protein sequence ID" value="RLK10207.1"/>
    <property type="molecule type" value="Genomic_DNA"/>
</dbReference>
<dbReference type="Gene3D" id="3.40.30.10">
    <property type="entry name" value="Glutaredoxin"/>
    <property type="match status" value="1"/>
</dbReference>
<evidence type="ECO:0000259" key="3">
    <source>
        <dbReference type="PROSITE" id="PS50404"/>
    </source>
</evidence>
<name>A0A497ZQI2_9RHOB</name>
<keyword evidence="2 5" id="KW-0808">Transferase</keyword>
<dbReference type="InterPro" id="IPR010987">
    <property type="entry name" value="Glutathione-S-Trfase_C-like"/>
</dbReference>
<dbReference type="AlphaFoldDB" id="A0A497ZQI2"/>
<evidence type="ECO:0000256" key="1">
    <source>
        <dbReference type="ARBA" id="ARBA00007409"/>
    </source>
</evidence>
<accession>A0A497ZQI2</accession>
<dbReference type="CDD" id="cd03047">
    <property type="entry name" value="GST_N_2"/>
    <property type="match status" value="1"/>
</dbReference>
<dbReference type="PANTHER" id="PTHR44051">
    <property type="entry name" value="GLUTATHIONE S-TRANSFERASE-RELATED"/>
    <property type="match status" value="1"/>
</dbReference>
<evidence type="ECO:0000313" key="6">
    <source>
        <dbReference type="Proteomes" id="UP000271700"/>
    </source>
</evidence>
<keyword evidence="6" id="KW-1185">Reference proteome</keyword>
<sequence length="215" mass="24683">MLTIWGRKTSSNVQALLWCVGELDLEYQRHDLGHLFGGLDSAAFQALNPNRTIPVLRDGDGAPLWETGAILRYLATRYGNETFWPSDPIQRAQIDKWAEWAKLNIAMAFTVPIFWQVVRTPAKQRDDQAIRQAVIDLEIKLTIADTLLADSPYLAGDTFTLADIQFGHVLYRYYDIEIDRATLPHLSRYYDTLTERPAYKRHVMIGYEELRPPDA</sequence>
<evidence type="ECO:0000259" key="4">
    <source>
        <dbReference type="PROSITE" id="PS50405"/>
    </source>
</evidence>
<dbReference type="Pfam" id="PF13409">
    <property type="entry name" value="GST_N_2"/>
    <property type="match status" value="1"/>
</dbReference>
<dbReference type="Gene3D" id="1.20.1050.10">
    <property type="match status" value="1"/>
</dbReference>
<dbReference type="InterPro" id="IPR004046">
    <property type="entry name" value="GST_C"/>
</dbReference>
<comment type="similarity">
    <text evidence="1">Belongs to the GST superfamily.</text>
</comment>
<dbReference type="Proteomes" id="UP000271700">
    <property type="component" value="Unassembled WGS sequence"/>
</dbReference>
<dbReference type="SUPFAM" id="SSF47616">
    <property type="entry name" value="GST C-terminal domain-like"/>
    <property type="match status" value="1"/>
</dbReference>
<protein>
    <submittedName>
        <fullName evidence="5">Glutathione S-transferase</fullName>
    </submittedName>
</protein>
<dbReference type="InterPro" id="IPR036282">
    <property type="entry name" value="Glutathione-S-Trfase_C_sf"/>
</dbReference>
<dbReference type="SUPFAM" id="SSF52833">
    <property type="entry name" value="Thioredoxin-like"/>
    <property type="match status" value="1"/>
</dbReference>
<feature type="domain" description="GST N-terminal" evidence="3">
    <location>
        <begin position="1"/>
        <end position="82"/>
    </location>
</feature>
<dbReference type="PANTHER" id="PTHR44051:SF19">
    <property type="entry name" value="DISULFIDE-BOND OXIDOREDUCTASE YFCG"/>
    <property type="match status" value="1"/>
</dbReference>
<reference evidence="5 6" key="1">
    <citation type="submission" date="2018-10" db="EMBL/GenBank/DDBJ databases">
        <title>Genomic Encyclopedia of Archaeal and Bacterial Type Strains, Phase II (KMG-II): from individual species to whole genera.</title>
        <authorList>
            <person name="Goeker M."/>
        </authorList>
    </citation>
    <scope>NUCLEOTIDE SEQUENCE [LARGE SCALE GENOMIC DNA]</scope>
    <source>
        <strain evidence="5 6">DSM 29317</strain>
    </source>
</reference>
<dbReference type="SFLD" id="SFLDG01150">
    <property type="entry name" value="Main.1:_Beta-like"/>
    <property type="match status" value="1"/>
</dbReference>
<dbReference type="PROSITE" id="PS50405">
    <property type="entry name" value="GST_CTER"/>
    <property type="match status" value="1"/>
</dbReference>
<comment type="caution">
    <text evidence="5">The sequence shown here is derived from an EMBL/GenBank/DDBJ whole genome shotgun (WGS) entry which is preliminary data.</text>
</comment>
<dbReference type="RefSeq" id="WP_010439238.1">
    <property type="nucleotide sequence ID" value="NZ_AEYW01000006.1"/>
</dbReference>